<comment type="caution">
    <text evidence="17">The sequence shown here is derived from an EMBL/GenBank/DDBJ whole genome shotgun (WGS) entry which is preliminary data.</text>
</comment>
<evidence type="ECO:0000256" key="5">
    <source>
        <dbReference type="ARBA" id="ARBA00012876"/>
    </source>
</evidence>
<proteinExistence type="inferred from homology"/>
<evidence type="ECO:0000256" key="8">
    <source>
        <dbReference type="ARBA" id="ARBA00022679"/>
    </source>
</evidence>
<dbReference type="InterPro" id="IPR049704">
    <property type="entry name" value="Aminotrans_3_PPA_site"/>
</dbReference>
<keyword evidence="8 17" id="KW-0808">Transferase</keyword>
<dbReference type="EC" id="2.6.1.19" evidence="6"/>
<dbReference type="EC" id="2.6.1.22" evidence="5"/>
<evidence type="ECO:0000256" key="2">
    <source>
        <dbReference type="ARBA" id="ARBA00001933"/>
    </source>
</evidence>
<comment type="catalytic activity">
    <reaction evidence="1">
        <text>(S)-3-amino-2-methylpropanoate + 2-oxoglutarate = 2-methyl-3-oxopropanoate + L-glutamate</text>
        <dbReference type="Rhea" id="RHEA:13993"/>
        <dbReference type="ChEBI" id="CHEBI:16810"/>
        <dbReference type="ChEBI" id="CHEBI:29985"/>
        <dbReference type="ChEBI" id="CHEBI:57700"/>
        <dbReference type="ChEBI" id="CHEBI:58655"/>
        <dbReference type="EC" id="2.6.1.22"/>
    </reaction>
</comment>
<evidence type="ECO:0000256" key="3">
    <source>
        <dbReference type="ARBA" id="ARBA00005176"/>
    </source>
</evidence>
<evidence type="ECO:0000256" key="7">
    <source>
        <dbReference type="ARBA" id="ARBA00022576"/>
    </source>
</evidence>
<comment type="catalytic activity">
    <reaction evidence="14">
        <text>4-aminobutanoate + 2-oxoglutarate = succinate semialdehyde + L-glutamate</text>
        <dbReference type="Rhea" id="RHEA:23352"/>
        <dbReference type="ChEBI" id="CHEBI:16810"/>
        <dbReference type="ChEBI" id="CHEBI:29985"/>
        <dbReference type="ChEBI" id="CHEBI:57706"/>
        <dbReference type="ChEBI" id="CHEBI:59888"/>
        <dbReference type="EC" id="2.6.1.19"/>
    </reaction>
</comment>
<organism evidence="17">
    <name type="scientific">Bellilinea caldifistulae</name>
    <dbReference type="NCBI Taxonomy" id="360411"/>
    <lineage>
        <taxon>Bacteria</taxon>
        <taxon>Bacillati</taxon>
        <taxon>Chloroflexota</taxon>
        <taxon>Anaerolineae</taxon>
        <taxon>Anaerolineales</taxon>
        <taxon>Anaerolineaceae</taxon>
        <taxon>Bellilinea</taxon>
    </lineage>
</organism>
<dbReference type="EMBL" id="DSXR01000048">
    <property type="protein sequence ID" value="HGS86740.1"/>
    <property type="molecule type" value="Genomic_DNA"/>
</dbReference>
<evidence type="ECO:0000256" key="1">
    <source>
        <dbReference type="ARBA" id="ARBA00001750"/>
    </source>
</evidence>
<accession>A0A7C4KZ01</accession>
<dbReference type="GO" id="GO:0034386">
    <property type="term" value="F:4-aminobutyrate:2-oxoglutarate transaminase activity"/>
    <property type="evidence" value="ECO:0007669"/>
    <property type="project" value="UniProtKB-EC"/>
</dbReference>
<dbReference type="InterPro" id="IPR050103">
    <property type="entry name" value="Class-III_PLP-dep_AT"/>
</dbReference>
<dbReference type="Gene3D" id="3.90.1150.10">
    <property type="entry name" value="Aspartate Aminotransferase, domain 1"/>
    <property type="match status" value="1"/>
</dbReference>
<dbReference type="GO" id="GO:0047298">
    <property type="term" value="F:(S)-3-amino-2-methylpropionate transaminase activity"/>
    <property type="evidence" value="ECO:0007669"/>
    <property type="project" value="UniProtKB-EC"/>
</dbReference>
<dbReference type="GO" id="GO:0042802">
    <property type="term" value="F:identical protein binding"/>
    <property type="evidence" value="ECO:0007669"/>
    <property type="project" value="TreeGrafter"/>
</dbReference>
<keyword evidence="7 17" id="KW-0032">Aminotransferase</keyword>
<evidence type="ECO:0000256" key="16">
    <source>
        <dbReference type="RuleBase" id="RU003560"/>
    </source>
</evidence>
<dbReference type="PROSITE" id="PS00600">
    <property type="entry name" value="AA_TRANSFER_CLASS_3"/>
    <property type="match status" value="1"/>
</dbReference>
<evidence type="ECO:0000256" key="4">
    <source>
        <dbReference type="ARBA" id="ARBA00008954"/>
    </source>
</evidence>
<evidence type="ECO:0000256" key="9">
    <source>
        <dbReference type="ARBA" id="ARBA00022898"/>
    </source>
</evidence>
<evidence type="ECO:0000256" key="14">
    <source>
        <dbReference type="ARBA" id="ARBA00048021"/>
    </source>
</evidence>
<dbReference type="InterPro" id="IPR015421">
    <property type="entry name" value="PyrdxlP-dep_Trfase_major"/>
</dbReference>
<evidence type="ECO:0000313" key="17">
    <source>
        <dbReference type="EMBL" id="HGS86740.1"/>
    </source>
</evidence>
<dbReference type="InterPro" id="IPR015422">
    <property type="entry name" value="PyrdxlP-dep_Trfase_small"/>
</dbReference>
<evidence type="ECO:0000256" key="10">
    <source>
        <dbReference type="ARBA" id="ARBA00029760"/>
    </source>
</evidence>
<comment type="cofactor">
    <cofactor evidence="2">
        <name>pyridoxal 5'-phosphate</name>
        <dbReference type="ChEBI" id="CHEBI:597326"/>
    </cofactor>
</comment>
<keyword evidence="9 16" id="KW-0663">Pyridoxal phosphate</keyword>
<protein>
    <recommendedName>
        <fullName evidence="12">(S)-3-amino-2-methylpropionate transaminase</fullName>
        <ecNumber evidence="6">2.6.1.19</ecNumber>
        <ecNumber evidence="5">2.6.1.22</ecNumber>
    </recommendedName>
    <alternativeName>
        <fullName evidence="13">GABA aminotransferase</fullName>
    </alternativeName>
    <alternativeName>
        <fullName evidence="11">Gamma-amino-N-butyrate transaminase</fullName>
    </alternativeName>
    <alternativeName>
        <fullName evidence="15">Glutamate:succinic semialdehyde transaminase</fullName>
    </alternativeName>
    <alternativeName>
        <fullName evidence="10">L-AIBAT</fullName>
    </alternativeName>
</protein>
<dbReference type="Gene3D" id="3.40.640.10">
    <property type="entry name" value="Type I PLP-dependent aspartate aminotransferase-like (Major domain)"/>
    <property type="match status" value="1"/>
</dbReference>
<dbReference type="PANTHER" id="PTHR11986">
    <property type="entry name" value="AMINOTRANSFERASE CLASS III"/>
    <property type="match status" value="1"/>
</dbReference>
<dbReference type="AlphaFoldDB" id="A0A7C4KZ01"/>
<evidence type="ECO:0000256" key="6">
    <source>
        <dbReference type="ARBA" id="ARBA00012912"/>
    </source>
</evidence>
<dbReference type="Pfam" id="PF00202">
    <property type="entry name" value="Aminotran_3"/>
    <property type="match status" value="1"/>
</dbReference>
<evidence type="ECO:0000256" key="15">
    <source>
        <dbReference type="ARBA" id="ARBA00050054"/>
    </source>
</evidence>
<name>A0A7C4KZ01_9CHLR</name>
<dbReference type="InterPro" id="IPR015424">
    <property type="entry name" value="PyrdxlP-dep_Trfase"/>
</dbReference>
<comment type="pathway">
    <text evidence="3">Amino-acid degradation; 4-aminobutanoate degradation.</text>
</comment>
<dbReference type="GO" id="GO:0030170">
    <property type="term" value="F:pyridoxal phosphate binding"/>
    <property type="evidence" value="ECO:0007669"/>
    <property type="project" value="InterPro"/>
</dbReference>
<dbReference type="InterPro" id="IPR005814">
    <property type="entry name" value="Aminotrans_3"/>
</dbReference>
<gene>
    <name evidence="17" type="ORF">ENT17_03900</name>
</gene>
<evidence type="ECO:0000256" key="13">
    <source>
        <dbReference type="ARBA" id="ARBA00031787"/>
    </source>
</evidence>
<sequence>MDAVTDKYQTLFKHLSPVWSHYTEIIVSKAEGTLLYDLNGRPYLDFTCGIGVTNTGHCHPKVVSAVQEQAALLLHGQANIITHQPMLNLVEALLEIVPQPIDGFFFSNSGAEAVEGAVKLARHASGKSNIIVFQGSFHGRTANTMAMTTSKTIYRAGYQPLPAGVFVAPYPYALRFGWDEETTSQFCLEELEFLLQTQTAPSETAAMIVEPVLGEGGYVVPPVSFLKGLRELCSRHQILLIVDEIQSGFGRTGRWFALEHFDLQPDILVVAKGLASGLPLSGVFSSLDLMKKWVTGSHGGTYGGNAVACAAAVATIAAIKEDGMLANAQQRGEQLVQGLRKIQKDYPVIAEIRGLGLMIGCEFRNSDKKPDKNTAKAVAHACLDRGLILLTCGAWDNTIRWIPPLNVTAAQIEQALAIFEQAVAEVVGG</sequence>
<comment type="similarity">
    <text evidence="4 16">Belongs to the class-III pyridoxal-phosphate-dependent aminotransferase family.</text>
</comment>
<dbReference type="PIRSF" id="PIRSF000521">
    <property type="entry name" value="Transaminase_4ab_Lys_Orn"/>
    <property type="match status" value="1"/>
</dbReference>
<reference evidence="17" key="1">
    <citation type="journal article" date="2020" name="mSystems">
        <title>Genome- and Community-Level Interaction Insights into Carbon Utilization and Element Cycling Functions of Hydrothermarchaeota in Hydrothermal Sediment.</title>
        <authorList>
            <person name="Zhou Z."/>
            <person name="Liu Y."/>
            <person name="Xu W."/>
            <person name="Pan J."/>
            <person name="Luo Z.H."/>
            <person name="Li M."/>
        </authorList>
    </citation>
    <scope>NUCLEOTIDE SEQUENCE [LARGE SCALE GENOMIC DNA]</scope>
    <source>
        <strain evidence="17">SpSt-556</strain>
    </source>
</reference>
<dbReference type="SUPFAM" id="SSF53383">
    <property type="entry name" value="PLP-dependent transferases"/>
    <property type="match status" value="1"/>
</dbReference>
<evidence type="ECO:0000256" key="11">
    <source>
        <dbReference type="ARBA" id="ARBA00030204"/>
    </source>
</evidence>
<dbReference type="FunFam" id="3.40.640.10:FF:000013">
    <property type="entry name" value="4-aminobutyrate aminotransferase"/>
    <property type="match status" value="1"/>
</dbReference>
<evidence type="ECO:0000256" key="12">
    <source>
        <dbReference type="ARBA" id="ARBA00030857"/>
    </source>
</evidence>
<dbReference type="PANTHER" id="PTHR11986:SF58">
    <property type="entry name" value="LEUCINE_METHIONINE RACEMASE"/>
    <property type="match status" value="1"/>
</dbReference>
<dbReference type="CDD" id="cd00610">
    <property type="entry name" value="OAT_like"/>
    <property type="match status" value="1"/>
</dbReference>